<organism evidence="3 4">
    <name type="scientific">Truncatella angustata</name>
    <dbReference type="NCBI Taxonomy" id="152316"/>
    <lineage>
        <taxon>Eukaryota</taxon>
        <taxon>Fungi</taxon>
        <taxon>Dikarya</taxon>
        <taxon>Ascomycota</taxon>
        <taxon>Pezizomycotina</taxon>
        <taxon>Sordariomycetes</taxon>
        <taxon>Xylariomycetidae</taxon>
        <taxon>Amphisphaeriales</taxon>
        <taxon>Sporocadaceae</taxon>
        <taxon>Truncatella</taxon>
    </lineage>
</organism>
<dbReference type="SUPFAM" id="SSF53474">
    <property type="entry name" value="alpha/beta-Hydrolases"/>
    <property type="match status" value="1"/>
</dbReference>
<dbReference type="AlphaFoldDB" id="A0A9P9A1F6"/>
<sequence>MPPSRTIQAQDPGSTSTVPANPIHPDFLESLDQDFIDFYNATLGKAAPDKNASLEEVRKQRANYHSRGVRKLSQAVCVEDIKLQADDGYLFTVRLYKPDSRASPYGTGPYPVHINFHGGGFTFGDLNSDAKICMAIRNRLGILVADVDYRLRPEHALGKGHDDSWTAVQYIYSHGEEVNGRSDSISIGGISAGGQIAAVTQQRARDAGIPLKLAFLGVPVTASHAHYEKASDSEFPSFVENEFAPCLNWARIMFYRENSETGAVDDEAERAALPEFYSSPINGNLEGVCETFVGTASADPLRDEGELYGQKLVAAGVKTTVRRYQGVPHPFMHMPLKKAEMYMHDLVGALRTAHGVGILKPIPTNLFTRRKVFQSAKQRRPFAAALPIRNGATRSWSWTPGRMGQAGKGHSTNT</sequence>
<comment type="caution">
    <text evidence="3">The sequence shown here is derived from an EMBL/GenBank/DDBJ whole genome shotgun (WGS) entry which is preliminary data.</text>
</comment>
<dbReference type="InterPro" id="IPR013094">
    <property type="entry name" value="AB_hydrolase_3"/>
</dbReference>
<evidence type="ECO:0000313" key="3">
    <source>
        <dbReference type="EMBL" id="KAH6658039.1"/>
    </source>
</evidence>
<gene>
    <name evidence="3" type="ORF">BKA67DRAFT_656267</name>
</gene>
<feature type="domain" description="Alpha/beta hydrolase fold-3" evidence="2">
    <location>
        <begin position="114"/>
        <end position="332"/>
    </location>
</feature>
<name>A0A9P9A1F6_9PEZI</name>
<reference evidence="3" key="1">
    <citation type="journal article" date="2021" name="Nat. Commun.">
        <title>Genetic determinants of endophytism in the Arabidopsis root mycobiome.</title>
        <authorList>
            <person name="Mesny F."/>
            <person name="Miyauchi S."/>
            <person name="Thiergart T."/>
            <person name="Pickel B."/>
            <person name="Atanasova L."/>
            <person name="Karlsson M."/>
            <person name="Huettel B."/>
            <person name="Barry K.W."/>
            <person name="Haridas S."/>
            <person name="Chen C."/>
            <person name="Bauer D."/>
            <person name="Andreopoulos W."/>
            <person name="Pangilinan J."/>
            <person name="LaButti K."/>
            <person name="Riley R."/>
            <person name="Lipzen A."/>
            <person name="Clum A."/>
            <person name="Drula E."/>
            <person name="Henrissat B."/>
            <person name="Kohler A."/>
            <person name="Grigoriev I.V."/>
            <person name="Martin F.M."/>
            <person name="Hacquard S."/>
        </authorList>
    </citation>
    <scope>NUCLEOTIDE SEQUENCE</scope>
    <source>
        <strain evidence="3">MPI-SDFR-AT-0073</strain>
    </source>
</reference>
<dbReference type="GeneID" id="70135806"/>
<dbReference type="Gene3D" id="3.40.50.1820">
    <property type="entry name" value="alpha/beta hydrolase"/>
    <property type="match status" value="1"/>
</dbReference>
<dbReference type="PANTHER" id="PTHR23024">
    <property type="entry name" value="ARYLACETAMIDE DEACETYLASE"/>
    <property type="match status" value="1"/>
</dbReference>
<dbReference type="PANTHER" id="PTHR23024:SF557">
    <property type="entry name" value="AB HYDROLASE SUPERFAMILY PROTEIN C1039.03"/>
    <property type="match status" value="1"/>
</dbReference>
<feature type="compositionally biased region" description="Polar residues" evidence="1">
    <location>
        <begin position="1"/>
        <end position="19"/>
    </location>
</feature>
<keyword evidence="4" id="KW-1185">Reference proteome</keyword>
<feature type="region of interest" description="Disordered" evidence="1">
    <location>
        <begin position="1"/>
        <end position="22"/>
    </location>
</feature>
<dbReference type="InterPro" id="IPR029058">
    <property type="entry name" value="AB_hydrolase_fold"/>
</dbReference>
<dbReference type="Proteomes" id="UP000758603">
    <property type="component" value="Unassembled WGS sequence"/>
</dbReference>
<feature type="region of interest" description="Disordered" evidence="1">
    <location>
        <begin position="395"/>
        <end position="414"/>
    </location>
</feature>
<dbReference type="GO" id="GO:0016787">
    <property type="term" value="F:hydrolase activity"/>
    <property type="evidence" value="ECO:0007669"/>
    <property type="project" value="UniProtKB-KW"/>
</dbReference>
<protein>
    <submittedName>
        <fullName evidence="3">Alpha/Beta hydrolase protein</fullName>
    </submittedName>
</protein>
<evidence type="ECO:0000259" key="2">
    <source>
        <dbReference type="Pfam" id="PF07859"/>
    </source>
</evidence>
<proteinExistence type="predicted"/>
<dbReference type="Pfam" id="PF07859">
    <property type="entry name" value="Abhydrolase_3"/>
    <property type="match status" value="1"/>
</dbReference>
<evidence type="ECO:0000313" key="4">
    <source>
        <dbReference type="Proteomes" id="UP000758603"/>
    </source>
</evidence>
<dbReference type="OrthoDB" id="408631at2759"/>
<keyword evidence="3" id="KW-0378">Hydrolase</keyword>
<evidence type="ECO:0000256" key="1">
    <source>
        <dbReference type="SAM" id="MobiDB-lite"/>
    </source>
</evidence>
<dbReference type="RefSeq" id="XP_045962273.1">
    <property type="nucleotide sequence ID" value="XM_046106915.1"/>
</dbReference>
<accession>A0A9P9A1F6</accession>
<dbReference type="EMBL" id="JAGPXC010000002">
    <property type="protein sequence ID" value="KAH6658039.1"/>
    <property type="molecule type" value="Genomic_DNA"/>
</dbReference>
<dbReference type="InterPro" id="IPR050466">
    <property type="entry name" value="Carboxylest/Gibb_receptor"/>
</dbReference>